<organism evidence="1 2">
    <name type="scientific">Rahnella perminowiae</name>
    <dbReference type="NCBI Taxonomy" id="2816244"/>
    <lineage>
        <taxon>Bacteria</taxon>
        <taxon>Pseudomonadati</taxon>
        <taxon>Pseudomonadota</taxon>
        <taxon>Gammaproteobacteria</taxon>
        <taxon>Enterobacterales</taxon>
        <taxon>Yersiniaceae</taxon>
        <taxon>Rahnella</taxon>
    </lineage>
</organism>
<evidence type="ECO:0000313" key="2">
    <source>
        <dbReference type="Proteomes" id="UP000699865"/>
    </source>
</evidence>
<evidence type="ECO:0000313" key="1">
    <source>
        <dbReference type="EMBL" id="MBU9833571.1"/>
    </source>
</evidence>
<accession>A0ABS6KVD4</accession>
<dbReference type="Proteomes" id="UP000699865">
    <property type="component" value="Unassembled WGS sequence"/>
</dbReference>
<dbReference type="EMBL" id="JAFMOU010000054">
    <property type="protein sequence ID" value="MBU9833571.1"/>
    <property type="molecule type" value="Genomic_DNA"/>
</dbReference>
<reference evidence="1 2" key="1">
    <citation type="submission" date="2021-03" db="EMBL/GenBank/DDBJ databases">
        <title>Five novel Rahnella species.</title>
        <authorList>
            <person name="Brady C."/>
            <person name="Asselin J."/>
            <person name="Beer S."/>
            <person name="Bruberg M.B."/>
            <person name="Crampton B."/>
            <person name="Venter S."/>
            <person name="Arnold D."/>
            <person name="Denman S."/>
        </authorList>
    </citation>
    <scope>NUCLEOTIDE SEQUENCE [LARGE SCALE GENOMIC DNA]</scope>
    <source>
        <strain evidence="1 2">L72c</strain>
    </source>
</reference>
<name>A0ABS6KVD4_9GAMM</name>
<keyword evidence="2" id="KW-1185">Reference proteome</keyword>
<gene>
    <name evidence="1" type="ORF">J1786_01795</name>
</gene>
<protein>
    <recommendedName>
        <fullName evidence="3">Lipoprotein</fullName>
    </recommendedName>
</protein>
<proteinExistence type="predicted"/>
<sequence length="193" mass="21674">MGKISAMFVLCFLLQGCTVLNTPIHEEWYPSPAKYTWVGIPADKLNDIHKGSDLNKFPYQGKNAMYLQYKKTISGGDSAVYYGNPGNYLGFVYGAGPDSKALNEKIDILKNFVVWANEPKQQRMATEGIHADSDGDEYINLEHMDGPVMLVRASGSIFHCIMVRYCYAAFVNPRAAETMIQELSLVRDAKFRK</sequence>
<dbReference type="RefSeq" id="WP_217137514.1">
    <property type="nucleotide sequence ID" value="NZ_JAFMOU010000054.1"/>
</dbReference>
<evidence type="ECO:0008006" key="3">
    <source>
        <dbReference type="Google" id="ProtNLM"/>
    </source>
</evidence>
<dbReference type="PROSITE" id="PS51257">
    <property type="entry name" value="PROKAR_LIPOPROTEIN"/>
    <property type="match status" value="1"/>
</dbReference>
<comment type="caution">
    <text evidence="1">The sequence shown here is derived from an EMBL/GenBank/DDBJ whole genome shotgun (WGS) entry which is preliminary data.</text>
</comment>